<protein>
    <recommendedName>
        <fullName evidence="2">Peptidoglycan binding-like domain-containing protein</fullName>
    </recommendedName>
</protein>
<name>A0A1G2U6P3_9BACT</name>
<evidence type="ECO:0000313" key="4">
    <source>
        <dbReference type="Proteomes" id="UP000177068"/>
    </source>
</evidence>
<dbReference type="AlphaFoldDB" id="A0A1G2U6P3"/>
<dbReference type="EMBL" id="MHWG01000022">
    <property type="protein sequence ID" value="OHB05133.1"/>
    <property type="molecule type" value="Genomic_DNA"/>
</dbReference>
<dbReference type="InterPro" id="IPR036366">
    <property type="entry name" value="PGBDSf"/>
</dbReference>
<dbReference type="Pfam" id="PF01471">
    <property type="entry name" value="PG_binding_1"/>
    <property type="match status" value="1"/>
</dbReference>
<dbReference type="InterPro" id="IPR036365">
    <property type="entry name" value="PGBD-like_sf"/>
</dbReference>
<dbReference type="Gene3D" id="1.10.101.10">
    <property type="entry name" value="PGBD-like superfamily/PGBD"/>
    <property type="match status" value="1"/>
</dbReference>
<dbReference type="Proteomes" id="UP000177068">
    <property type="component" value="Unassembled WGS sequence"/>
</dbReference>
<proteinExistence type="predicted"/>
<dbReference type="SUPFAM" id="SSF47090">
    <property type="entry name" value="PGBD-like"/>
    <property type="match status" value="1"/>
</dbReference>
<accession>A0A1G2U6P3</accession>
<evidence type="ECO:0000259" key="2">
    <source>
        <dbReference type="Pfam" id="PF01471"/>
    </source>
</evidence>
<keyword evidence="1" id="KW-1133">Transmembrane helix</keyword>
<sequence>MRIGLNNDTMQVIRLQAFLKVFEKFDYVNVTGVFDEATQQAVMEFQLRYKDEILAPWGISQPTGYVYITTLGKINQILCGSTIPHVQPAKVIKDIKPEVLGKEYGGFKEGMGTSTLSSIPVIGSGGGGGTTSDKGQKTDIPETLAAALFSWPDTLGEFIRCFYELLLILIVLYILGNVLENVLYKDNPENVSKRYYAKWWTITSGFLVSLGGAYYLGEWCLLTPLLIALLAVVVWIFTRPRPKIVLEKTEKKS</sequence>
<gene>
    <name evidence="3" type="ORF">A3A26_00850</name>
</gene>
<feature type="transmembrane region" description="Helical" evidence="1">
    <location>
        <begin position="221"/>
        <end position="238"/>
    </location>
</feature>
<evidence type="ECO:0000313" key="3">
    <source>
        <dbReference type="EMBL" id="OHB05133.1"/>
    </source>
</evidence>
<keyword evidence="1" id="KW-0812">Transmembrane</keyword>
<organism evidence="3 4">
    <name type="scientific">Candidatus Zambryskibacteria bacterium RIFCSPLOWO2_01_FULL_47_14</name>
    <dbReference type="NCBI Taxonomy" id="1802763"/>
    <lineage>
        <taxon>Bacteria</taxon>
        <taxon>Candidatus Zambryskiibacteriota</taxon>
    </lineage>
</organism>
<keyword evidence="1" id="KW-0472">Membrane</keyword>
<reference evidence="3 4" key="1">
    <citation type="journal article" date="2016" name="Nat. Commun.">
        <title>Thousands of microbial genomes shed light on interconnected biogeochemical processes in an aquifer system.</title>
        <authorList>
            <person name="Anantharaman K."/>
            <person name="Brown C.T."/>
            <person name="Hug L.A."/>
            <person name="Sharon I."/>
            <person name="Castelle C.J."/>
            <person name="Probst A.J."/>
            <person name="Thomas B.C."/>
            <person name="Singh A."/>
            <person name="Wilkins M.J."/>
            <person name="Karaoz U."/>
            <person name="Brodie E.L."/>
            <person name="Williams K.H."/>
            <person name="Hubbard S.S."/>
            <person name="Banfield J.F."/>
        </authorList>
    </citation>
    <scope>NUCLEOTIDE SEQUENCE [LARGE SCALE GENOMIC DNA]</scope>
</reference>
<dbReference type="InterPro" id="IPR002477">
    <property type="entry name" value="Peptidoglycan-bd-like"/>
</dbReference>
<feature type="domain" description="Peptidoglycan binding-like" evidence="2">
    <location>
        <begin position="11"/>
        <end position="49"/>
    </location>
</feature>
<comment type="caution">
    <text evidence="3">The sequence shown here is derived from an EMBL/GenBank/DDBJ whole genome shotgun (WGS) entry which is preliminary data.</text>
</comment>
<evidence type="ECO:0000256" key="1">
    <source>
        <dbReference type="SAM" id="Phobius"/>
    </source>
</evidence>
<feature type="transmembrane region" description="Helical" evidence="1">
    <location>
        <begin position="162"/>
        <end position="184"/>
    </location>
</feature>